<dbReference type="EMBL" id="UGVN01000003">
    <property type="protein sequence ID" value="SUE95594.1"/>
    <property type="molecule type" value="Genomic_DNA"/>
</dbReference>
<evidence type="ECO:0000313" key="2">
    <source>
        <dbReference type="Proteomes" id="UP000254919"/>
    </source>
</evidence>
<reference evidence="1 2" key="1">
    <citation type="submission" date="2018-06" db="EMBL/GenBank/DDBJ databases">
        <authorList>
            <consortium name="Pathogen Informatics"/>
            <person name="Doyle S."/>
        </authorList>
    </citation>
    <scope>NUCLEOTIDE SEQUENCE [LARGE SCALE GENOMIC DNA]</scope>
    <source>
        <strain evidence="1 2">NCTC13291</strain>
    </source>
</reference>
<gene>
    <name evidence="1" type="ORF">NCTC13291_04482</name>
</gene>
<dbReference type="RefSeq" id="WP_147292503.1">
    <property type="nucleotide sequence ID" value="NZ_AP031465.1"/>
</dbReference>
<organism evidence="1 2">
    <name type="scientific">Roseomonas mucosa</name>
    <dbReference type="NCBI Taxonomy" id="207340"/>
    <lineage>
        <taxon>Bacteria</taxon>
        <taxon>Pseudomonadati</taxon>
        <taxon>Pseudomonadota</taxon>
        <taxon>Alphaproteobacteria</taxon>
        <taxon>Acetobacterales</taxon>
        <taxon>Roseomonadaceae</taxon>
        <taxon>Roseomonas</taxon>
    </lineage>
</organism>
<sequence length="279" mass="30875">MLVFDSATEPKVTALRQVWKDRLGGRAAPLLAIALRGDVAIICGPAGEDPPIRRIEAKQAERLCIRALSEPDRNAALRFLHDALPSLETDLPGIRNEGLLSEHELARGARLRPDWMSAQTRAAPVLGTAGIDLLRRLGFGIEKADGVTSLLRTGSRDRAVAVLLDAGETPEGAAPRFQNLSPVSWALAMADQRNLPWVVVVQGDRVRLYPVELGVGVGRRGRTETWIELRTGLMRQDQAALLWLIFSADALKPSGTLERFSIRLHRILRQRSSWRIRWA</sequence>
<dbReference type="AlphaFoldDB" id="A0A379PLH1"/>
<dbReference type="Proteomes" id="UP000254919">
    <property type="component" value="Unassembled WGS sequence"/>
</dbReference>
<evidence type="ECO:0000313" key="1">
    <source>
        <dbReference type="EMBL" id="SUE95594.1"/>
    </source>
</evidence>
<dbReference type="GeneID" id="99631900"/>
<accession>A0A379PLH1</accession>
<protein>
    <submittedName>
        <fullName evidence="1">Uncharacterized protein</fullName>
    </submittedName>
</protein>
<name>A0A379PLH1_9PROT</name>
<proteinExistence type="predicted"/>